<evidence type="ECO:0000313" key="2">
    <source>
        <dbReference type="Proteomes" id="UP000197138"/>
    </source>
</evidence>
<dbReference type="Proteomes" id="UP000197138">
    <property type="component" value="Unassembled WGS sequence"/>
</dbReference>
<dbReference type="AlphaFoldDB" id="A0A218X8Q5"/>
<sequence length="102" mass="11136">MGDQEGSWARLGDLHCTWKGCQPKVGPSGRAYVIICGSGGLRSRGPYTISSSKFLFSARCWLFLLEEKPRDGILRRAVRGHNCLELHAIASSHTALESSDSS</sequence>
<reference evidence="2" key="1">
    <citation type="journal article" date="2017" name="Plant J.">
        <title>The pomegranate (Punica granatum L.) genome and the genomics of punicalagin biosynthesis.</title>
        <authorList>
            <person name="Qin G."/>
            <person name="Xu C."/>
            <person name="Ming R."/>
            <person name="Tang H."/>
            <person name="Guyot R."/>
            <person name="Kramer E.M."/>
            <person name="Hu Y."/>
            <person name="Yi X."/>
            <person name="Qi Y."/>
            <person name="Xu X."/>
            <person name="Gao Z."/>
            <person name="Pan H."/>
            <person name="Jian J."/>
            <person name="Tian Y."/>
            <person name="Yue Z."/>
            <person name="Xu Y."/>
        </authorList>
    </citation>
    <scope>NUCLEOTIDE SEQUENCE [LARGE SCALE GENOMIC DNA]</scope>
    <source>
        <strain evidence="2">cv. Dabenzi</strain>
    </source>
</reference>
<protein>
    <submittedName>
        <fullName evidence="1">Uncharacterized protein</fullName>
    </submittedName>
</protein>
<accession>A0A218X8Q5</accession>
<gene>
    <name evidence="1" type="ORF">CDL15_Pgr007351</name>
</gene>
<evidence type="ECO:0000313" key="1">
    <source>
        <dbReference type="EMBL" id="OWM81313.1"/>
    </source>
</evidence>
<comment type="caution">
    <text evidence="1">The sequence shown here is derived from an EMBL/GenBank/DDBJ whole genome shotgun (WGS) entry which is preliminary data.</text>
</comment>
<name>A0A218X8Q5_PUNGR</name>
<organism evidence="1 2">
    <name type="scientific">Punica granatum</name>
    <name type="common">Pomegranate</name>
    <dbReference type="NCBI Taxonomy" id="22663"/>
    <lineage>
        <taxon>Eukaryota</taxon>
        <taxon>Viridiplantae</taxon>
        <taxon>Streptophyta</taxon>
        <taxon>Embryophyta</taxon>
        <taxon>Tracheophyta</taxon>
        <taxon>Spermatophyta</taxon>
        <taxon>Magnoliopsida</taxon>
        <taxon>eudicotyledons</taxon>
        <taxon>Gunneridae</taxon>
        <taxon>Pentapetalae</taxon>
        <taxon>rosids</taxon>
        <taxon>malvids</taxon>
        <taxon>Myrtales</taxon>
        <taxon>Lythraceae</taxon>
        <taxon>Punica</taxon>
    </lineage>
</organism>
<proteinExistence type="predicted"/>
<dbReference type="EMBL" id="MTKT01002214">
    <property type="protein sequence ID" value="OWM81313.1"/>
    <property type="molecule type" value="Genomic_DNA"/>
</dbReference>